<organism evidence="1 2">
    <name type="scientific">Mycolicibacterium diernhoferi</name>
    <dbReference type="NCBI Taxonomy" id="1801"/>
    <lineage>
        <taxon>Bacteria</taxon>
        <taxon>Bacillati</taxon>
        <taxon>Actinomycetota</taxon>
        <taxon>Actinomycetes</taxon>
        <taxon>Mycobacteriales</taxon>
        <taxon>Mycobacteriaceae</taxon>
        <taxon>Mycolicibacterium</taxon>
    </lineage>
</organism>
<proteinExistence type="predicted"/>
<gene>
    <name evidence="1" type="ORF">CRI78_12845</name>
</gene>
<feature type="non-terminal residue" evidence="1">
    <location>
        <position position="34"/>
    </location>
</feature>
<keyword evidence="2" id="KW-1185">Reference proteome</keyword>
<sequence length="34" mass="3637">MTATVQPAFEGWFSTDDAGQTHLIGGKCTQCATY</sequence>
<name>A0A2A7NVV3_9MYCO</name>
<evidence type="ECO:0000313" key="2">
    <source>
        <dbReference type="Proteomes" id="UP000220340"/>
    </source>
</evidence>
<dbReference type="EMBL" id="PDCR01000015">
    <property type="protein sequence ID" value="PEG54095.1"/>
    <property type="molecule type" value="Genomic_DNA"/>
</dbReference>
<dbReference type="Proteomes" id="UP000220340">
    <property type="component" value="Unassembled WGS sequence"/>
</dbReference>
<accession>A0A2A7NVV3</accession>
<reference evidence="1 2" key="1">
    <citation type="submission" date="2017-10" db="EMBL/GenBank/DDBJ databases">
        <title>The new phylogeny of genus Mycobacterium.</title>
        <authorList>
            <person name="Tortoli E."/>
            <person name="Trovato A."/>
            <person name="Cirillo D.M."/>
        </authorList>
    </citation>
    <scope>NUCLEOTIDE SEQUENCE [LARGE SCALE GENOMIC DNA]</scope>
    <source>
        <strain evidence="1 2">IP141170001</strain>
    </source>
</reference>
<comment type="caution">
    <text evidence="1">The sequence shown here is derived from an EMBL/GenBank/DDBJ whole genome shotgun (WGS) entry which is preliminary data.</text>
</comment>
<dbReference type="AlphaFoldDB" id="A0A2A7NVV3"/>
<evidence type="ECO:0000313" key="1">
    <source>
        <dbReference type="EMBL" id="PEG54095.1"/>
    </source>
</evidence>
<protein>
    <submittedName>
        <fullName evidence="1">Benzoylsuccinyl-CoA thiolase</fullName>
    </submittedName>
</protein>